<dbReference type="PANTHER" id="PTHR10942:SF0">
    <property type="entry name" value="LEISHMANOLYSIN-LIKE PEPTIDASE"/>
    <property type="match status" value="1"/>
</dbReference>
<dbReference type="FunFam" id="3.90.132.10:FF:000001">
    <property type="entry name" value="leishmanolysin-like peptidase isoform X2"/>
    <property type="match status" value="1"/>
</dbReference>
<keyword evidence="4 17" id="KW-0645">Protease</keyword>
<dbReference type="EMBL" id="MKKU01001567">
    <property type="protein sequence ID" value="RNE94971.1"/>
    <property type="molecule type" value="Genomic_DNA"/>
</dbReference>
<keyword evidence="14" id="KW-0325">Glycoprotein</keyword>
<feature type="compositionally biased region" description="Polar residues" evidence="18">
    <location>
        <begin position="565"/>
        <end position="582"/>
    </location>
</feature>
<dbReference type="Pfam" id="PF01457">
    <property type="entry name" value="Peptidase_M8"/>
    <property type="match status" value="1"/>
</dbReference>
<evidence type="ECO:0000256" key="1">
    <source>
        <dbReference type="ARBA" id="ARBA00001249"/>
    </source>
</evidence>
<evidence type="ECO:0000256" key="9">
    <source>
        <dbReference type="ARBA" id="ARBA00022889"/>
    </source>
</evidence>
<dbReference type="GO" id="GO:0007155">
    <property type="term" value="P:cell adhesion"/>
    <property type="evidence" value="ECO:0007669"/>
    <property type="project" value="UniProtKB-KW"/>
</dbReference>
<dbReference type="Gene3D" id="3.10.170.20">
    <property type="match status" value="1"/>
</dbReference>
<dbReference type="GO" id="GO:0046872">
    <property type="term" value="F:metal ion binding"/>
    <property type="evidence" value="ECO:0007669"/>
    <property type="project" value="UniProtKB-KW"/>
</dbReference>
<feature type="binding site" evidence="16">
    <location>
        <position position="232"/>
    </location>
    <ligand>
        <name>Zn(2+)</name>
        <dbReference type="ChEBI" id="CHEBI:29105"/>
        <note>catalytic</note>
    </ligand>
</feature>
<comment type="catalytic activity">
    <reaction evidence="1">
        <text>Preference for hydrophobic residues at P1 and P1' and basic residues at P2' and P3'. A model nonapeptide is cleaved at -Ala-Tyr-|-Leu-Lys-Lys-.</text>
        <dbReference type="EC" id="3.4.24.36"/>
    </reaction>
</comment>
<evidence type="ECO:0000256" key="4">
    <source>
        <dbReference type="ARBA" id="ARBA00022670"/>
    </source>
</evidence>
<evidence type="ECO:0000256" key="11">
    <source>
        <dbReference type="ARBA" id="ARBA00023136"/>
    </source>
</evidence>
<dbReference type="PANTHER" id="PTHR10942">
    <property type="entry name" value="LEISHMANOLYSIN-LIKE PEPTIDASE"/>
    <property type="match status" value="1"/>
</dbReference>
<feature type="non-terminal residue" evidence="19">
    <location>
        <position position="673"/>
    </location>
</feature>
<dbReference type="GO" id="GO:0006508">
    <property type="term" value="P:proteolysis"/>
    <property type="evidence" value="ECO:0007669"/>
    <property type="project" value="UniProtKB-KW"/>
</dbReference>
<dbReference type="Gene3D" id="2.10.55.10">
    <property type="entry name" value="Leishmanolysin domain 3"/>
    <property type="match status" value="1"/>
</dbReference>
<gene>
    <name evidence="19" type="ORF">Tco025E_10265</name>
</gene>
<evidence type="ECO:0000256" key="5">
    <source>
        <dbReference type="ARBA" id="ARBA00022723"/>
    </source>
</evidence>
<keyword evidence="6" id="KW-0732">Signal</keyword>
<dbReference type="AlphaFoldDB" id="A0A3R7KI95"/>
<keyword evidence="11" id="KW-0472">Membrane</keyword>
<dbReference type="GO" id="GO:0016020">
    <property type="term" value="C:membrane"/>
    <property type="evidence" value="ECO:0007669"/>
    <property type="project" value="UniProtKB-SubCell"/>
</dbReference>
<evidence type="ECO:0000313" key="19">
    <source>
        <dbReference type="EMBL" id="RNE94971.1"/>
    </source>
</evidence>
<dbReference type="EC" id="3.4.24.-" evidence="17"/>
<dbReference type="PRINTS" id="PR00782">
    <property type="entry name" value="LSHMANOLYSIN"/>
</dbReference>
<keyword evidence="20" id="KW-1185">Reference proteome</keyword>
<comment type="subcellular location">
    <subcellularLocation>
        <location evidence="2">Membrane</location>
    </subcellularLocation>
</comment>
<reference evidence="19 20" key="1">
    <citation type="journal article" date="2018" name="BMC Genomics">
        <title>Genomic comparison of Trypanosoma conorhini and Trypanosoma rangeli to Trypanosoma cruzi strains of high and low virulence.</title>
        <authorList>
            <person name="Bradwell K.R."/>
            <person name="Koparde V.N."/>
            <person name="Matveyev A.V."/>
            <person name="Serrano M.G."/>
            <person name="Alves J.M."/>
            <person name="Parikh H."/>
            <person name="Huang B."/>
            <person name="Lee V."/>
            <person name="Espinosa-Alvarez O."/>
            <person name="Ortiz P.A."/>
            <person name="Costa-Martins A.G."/>
            <person name="Teixeira M.M."/>
            <person name="Buck G.A."/>
        </authorList>
    </citation>
    <scope>NUCLEOTIDE SEQUENCE [LARGE SCALE GENOMIC DNA]</scope>
    <source>
        <strain evidence="19 20">025E</strain>
    </source>
</reference>
<evidence type="ECO:0000256" key="2">
    <source>
        <dbReference type="ARBA" id="ARBA00004370"/>
    </source>
</evidence>
<evidence type="ECO:0000313" key="20">
    <source>
        <dbReference type="Proteomes" id="UP000284403"/>
    </source>
</evidence>
<name>A0A3R7KI95_9TRYP</name>
<feature type="compositionally biased region" description="Acidic residues" evidence="18">
    <location>
        <begin position="479"/>
        <end position="490"/>
    </location>
</feature>
<keyword evidence="8 16" id="KW-0862">Zinc</keyword>
<evidence type="ECO:0000256" key="8">
    <source>
        <dbReference type="ARBA" id="ARBA00022833"/>
    </source>
</evidence>
<keyword evidence="12" id="KW-0865">Zymogen</keyword>
<evidence type="ECO:0000256" key="3">
    <source>
        <dbReference type="ARBA" id="ARBA00005860"/>
    </source>
</evidence>
<comment type="cofactor">
    <cofactor evidence="16 17">
        <name>Zn(2+)</name>
        <dbReference type="ChEBI" id="CHEBI:29105"/>
    </cofactor>
    <text evidence="16 17">Binds 1 zinc ion per subunit.</text>
</comment>
<feature type="binding site" evidence="16">
    <location>
        <position position="163"/>
    </location>
    <ligand>
        <name>Zn(2+)</name>
        <dbReference type="ChEBI" id="CHEBI:29105"/>
        <note>catalytic</note>
    </ligand>
</feature>
<evidence type="ECO:0000256" key="13">
    <source>
        <dbReference type="ARBA" id="ARBA00023157"/>
    </source>
</evidence>
<keyword evidence="13" id="KW-1015">Disulfide bond</keyword>
<keyword evidence="5 16" id="KW-0479">Metal-binding</keyword>
<organism evidence="19 20">
    <name type="scientific">Trypanosoma conorhini</name>
    <dbReference type="NCBI Taxonomy" id="83891"/>
    <lineage>
        <taxon>Eukaryota</taxon>
        <taxon>Discoba</taxon>
        <taxon>Euglenozoa</taxon>
        <taxon>Kinetoplastea</taxon>
        <taxon>Metakinetoplastina</taxon>
        <taxon>Trypanosomatida</taxon>
        <taxon>Trypanosomatidae</taxon>
        <taxon>Trypanosoma</taxon>
    </lineage>
</organism>
<dbReference type="Gene3D" id="2.30.34.10">
    <property type="entry name" value="Leishmanolysin domain 4"/>
    <property type="match status" value="1"/>
</dbReference>
<proteinExistence type="inferred from homology"/>
<dbReference type="SUPFAM" id="SSF55486">
    <property type="entry name" value="Metalloproteases ('zincins'), catalytic domain"/>
    <property type="match status" value="1"/>
</dbReference>
<dbReference type="InterPro" id="IPR001577">
    <property type="entry name" value="Peptidase_M8"/>
</dbReference>
<evidence type="ECO:0000256" key="15">
    <source>
        <dbReference type="PIRSR" id="PIRSR601577-1"/>
    </source>
</evidence>
<protein>
    <recommendedName>
        <fullName evidence="17">Leishmanolysin-like peptidase</fullName>
        <ecNumber evidence="17">3.4.24.-</ecNumber>
    </recommendedName>
</protein>
<keyword evidence="9" id="KW-0130">Cell adhesion</keyword>
<evidence type="ECO:0000256" key="6">
    <source>
        <dbReference type="ARBA" id="ARBA00022729"/>
    </source>
</evidence>
<dbReference type="GeneID" id="40323876"/>
<dbReference type="Proteomes" id="UP000284403">
    <property type="component" value="Unassembled WGS sequence"/>
</dbReference>
<dbReference type="OrthoDB" id="527990at2759"/>
<dbReference type="RefSeq" id="XP_029222863.1">
    <property type="nucleotide sequence ID" value="XM_029377046.1"/>
</dbReference>
<sequence>TVDGSEGWAPIRIVVSARDLEDPLKHCSAAGETRMAGDGRRVTCEVEDVLGENKKDIILRQILPAAIKLHAERLSVKPVKGLIRMPEYGLGICERFTIPAWHRRTGVSDADLLLYVNALPTVGAVAWATACAWLVDGRPYAGAVNFEPRSTKADQESVRTAAHEIGHVLGFALEEFLKFRMVSQVPSGPGKDMAWVVTSPTVKALARKYYNCPTLEGMKLEDARCAGCAGSHWKQLYTKEEVMATVGQPGYYSALTLAAFEDMGGVYRANFSMAEPMRWGNNSGCGLLEKKCLSSGHTDYPDIFCKQFWYDKKLLCTHDRLSLGNCDLGLYNQPFPPQYQYFEGPRLGGGVAFMEYCPHVTGRAEYGCTNGNARAMVGSFIGPNSRCVKGNDLKVSGKPIGDVCVNTQCDGGKLKVQFRRDATWHECEEGKTVKPQGAHWSGSIVCPKYADVCDALPNISAYPIPVVAPPLTEAPPAAEDTEPVEGENGDAEVSPAGPGGEALTQDAAVAHSAGTDRGGSSKASEAEGPSATSSSGKAEDGVDVATGLPNAAKGSEEERGGAEGPTTTEPNSDSTNPAQSTAGARPPESEGQTQGAAAAQSSGQPDAVPPLRGGESGGGSLTPAEGRGAAAAEAQQQGGAAGPSTATESAAPTARADASEVAPAATNGAVAPR</sequence>
<keyword evidence="10 16" id="KW-0482">Metalloprotease</keyword>
<evidence type="ECO:0000256" key="18">
    <source>
        <dbReference type="SAM" id="MobiDB-lite"/>
    </source>
</evidence>
<evidence type="ECO:0000256" key="7">
    <source>
        <dbReference type="ARBA" id="ARBA00022801"/>
    </source>
</evidence>
<evidence type="ECO:0000256" key="14">
    <source>
        <dbReference type="ARBA" id="ARBA00023180"/>
    </source>
</evidence>
<feature type="compositionally biased region" description="Low complexity" evidence="18">
    <location>
        <begin position="624"/>
        <end position="660"/>
    </location>
</feature>
<evidence type="ECO:0000256" key="17">
    <source>
        <dbReference type="RuleBase" id="RU366077"/>
    </source>
</evidence>
<evidence type="ECO:0000256" key="12">
    <source>
        <dbReference type="ARBA" id="ARBA00023145"/>
    </source>
</evidence>
<accession>A0A3R7KI95</accession>
<dbReference type="Gene3D" id="3.90.132.10">
    <property type="entry name" value="Leishmanolysin , domain 2"/>
    <property type="match status" value="1"/>
</dbReference>
<comment type="similarity">
    <text evidence="3 17">Belongs to the peptidase M8 family.</text>
</comment>
<keyword evidence="7 17" id="KW-0378">Hydrolase</keyword>
<feature type="region of interest" description="Disordered" evidence="18">
    <location>
        <begin position="472"/>
        <end position="673"/>
    </location>
</feature>
<feature type="active site" evidence="15">
    <location>
        <position position="164"/>
    </location>
</feature>
<evidence type="ECO:0000256" key="10">
    <source>
        <dbReference type="ARBA" id="ARBA00023049"/>
    </source>
</evidence>
<feature type="binding site" evidence="16">
    <location>
        <position position="167"/>
    </location>
    <ligand>
        <name>Zn(2+)</name>
        <dbReference type="ChEBI" id="CHEBI:29105"/>
        <note>catalytic</note>
    </ligand>
</feature>
<comment type="caution">
    <text evidence="19">The sequence shown here is derived from an EMBL/GenBank/DDBJ whole genome shotgun (WGS) entry which is preliminary data.</text>
</comment>
<feature type="non-terminal residue" evidence="19">
    <location>
        <position position="1"/>
    </location>
</feature>
<feature type="compositionally biased region" description="Low complexity" evidence="18">
    <location>
        <begin position="589"/>
        <end position="604"/>
    </location>
</feature>
<evidence type="ECO:0000256" key="16">
    <source>
        <dbReference type="PIRSR" id="PIRSR601577-2"/>
    </source>
</evidence>
<dbReference type="GO" id="GO:0005737">
    <property type="term" value="C:cytoplasm"/>
    <property type="evidence" value="ECO:0007669"/>
    <property type="project" value="TreeGrafter"/>
</dbReference>
<dbReference type="GO" id="GO:0004222">
    <property type="term" value="F:metalloendopeptidase activity"/>
    <property type="evidence" value="ECO:0007669"/>
    <property type="project" value="UniProtKB-UniRule"/>
</dbReference>